<gene>
    <name evidence="7" type="ORF">FA740_05540</name>
</gene>
<evidence type="ECO:0000256" key="2">
    <source>
        <dbReference type="ARBA" id="ARBA00023015"/>
    </source>
</evidence>
<dbReference type="FunFam" id="1.10.10.10:FF:000001">
    <property type="entry name" value="LysR family transcriptional regulator"/>
    <property type="match status" value="1"/>
</dbReference>
<dbReference type="RefSeq" id="WP_136855788.1">
    <property type="nucleotide sequence ID" value="NZ_SUNH01000007.1"/>
</dbReference>
<comment type="caution">
    <text evidence="7">The sequence shown here is derived from an EMBL/GenBank/DDBJ whole genome shotgun (WGS) entry which is preliminary data.</text>
</comment>
<protein>
    <submittedName>
        <fullName evidence="7">LysR family transcriptional regulator</fullName>
    </submittedName>
</protein>
<keyword evidence="3" id="KW-0238">DNA-binding</keyword>
<dbReference type="SUPFAM" id="SSF53850">
    <property type="entry name" value="Periplasmic binding protein-like II"/>
    <property type="match status" value="1"/>
</dbReference>
<dbReference type="Gene3D" id="3.40.190.10">
    <property type="entry name" value="Periplasmic binding protein-like II"/>
    <property type="match status" value="2"/>
</dbReference>
<name>A0A4U0QUN5_9RHOB</name>
<dbReference type="Gene3D" id="1.10.10.10">
    <property type="entry name" value="Winged helix-like DNA-binding domain superfamily/Winged helix DNA-binding domain"/>
    <property type="match status" value="1"/>
</dbReference>
<dbReference type="PANTHER" id="PTHR30346:SF26">
    <property type="entry name" value="HYDROGEN PEROXIDE-INDUCIBLE GENES ACTIVATOR"/>
    <property type="match status" value="1"/>
</dbReference>
<evidence type="ECO:0000259" key="6">
    <source>
        <dbReference type="PROSITE" id="PS50931"/>
    </source>
</evidence>
<accession>A0A4U0QUN5</accession>
<evidence type="ECO:0000313" key="7">
    <source>
        <dbReference type="EMBL" id="TJZ85863.1"/>
    </source>
</evidence>
<dbReference type="InterPro" id="IPR005119">
    <property type="entry name" value="LysR_subst-bd"/>
</dbReference>
<evidence type="ECO:0000256" key="4">
    <source>
        <dbReference type="ARBA" id="ARBA00023159"/>
    </source>
</evidence>
<proteinExistence type="inferred from homology"/>
<dbReference type="OrthoDB" id="9775392at2"/>
<dbReference type="PANTHER" id="PTHR30346">
    <property type="entry name" value="TRANSCRIPTIONAL DUAL REGULATOR HCAR-RELATED"/>
    <property type="match status" value="1"/>
</dbReference>
<keyword evidence="8" id="KW-1185">Reference proteome</keyword>
<feature type="domain" description="HTH lysR-type" evidence="6">
    <location>
        <begin position="3"/>
        <end position="60"/>
    </location>
</feature>
<dbReference type="InterPro" id="IPR036388">
    <property type="entry name" value="WH-like_DNA-bd_sf"/>
</dbReference>
<dbReference type="AlphaFoldDB" id="A0A4U0QUN5"/>
<dbReference type="PRINTS" id="PR00039">
    <property type="entry name" value="HTHLYSR"/>
</dbReference>
<comment type="similarity">
    <text evidence="1">Belongs to the LysR transcriptional regulatory family.</text>
</comment>
<sequence>MNITLRQLRYFLALAQHLHFTRAAESINVTQPALSMQIRALEDSVGARLVERTPQGIVLTPQGRALERHARRVMGAMTDLEQDLRQPGQGGRLMLGMIPTVAPYLLPEALPVLRARDIGRNLHLREAQTDRLLEELAAGRLDAVVVASPPEGEDMRAVPLFTDRFLLAGSAARIADLRHGTLSPDALDPGQLLLLDEGHCLGDQALEVCGLNRRAARLDLGAASLSTLCRLAAQGMGLTFLPEIARRQELAAAPGLTAIRFPDPQPSRQVVLMRRATTPAQGWFDDLAGVLAAAARPLLACA</sequence>
<organism evidence="7 8">
    <name type="scientific">Paracoccus hibiscisoli</name>
    <dbReference type="NCBI Taxonomy" id="2023261"/>
    <lineage>
        <taxon>Bacteria</taxon>
        <taxon>Pseudomonadati</taxon>
        <taxon>Pseudomonadota</taxon>
        <taxon>Alphaproteobacteria</taxon>
        <taxon>Rhodobacterales</taxon>
        <taxon>Paracoccaceae</taxon>
        <taxon>Paracoccus</taxon>
    </lineage>
</organism>
<evidence type="ECO:0000256" key="1">
    <source>
        <dbReference type="ARBA" id="ARBA00009437"/>
    </source>
</evidence>
<keyword evidence="2" id="KW-0805">Transcription regulation</keyword>
<reference evidence="7 8" key="1">
    <citation type="submission" date="2019-04" db="EMBL/GenBank/DDBJ databases">
        <authorList>
            <person name="Li J."/>
        </authorList>
    </citation>
    <scope>NUCLEOTIDE SEQUENCE [LARGE SCALE GENOMIC DNA]</scope>
    <source>
        <strain evidence="7 8">CCTCC AB2016182</strain>
    </source>
</reference>
<dbReference type="GO" id="GO:0003677">
    <property type="term" value="F:DNA binding"/>
    <property type="evidence" value="ECO:0007669"/>
    <property type="project" value="UniProtKB-KW"/>
</dbReference>
<evidence type="ECO:0000256" key="3">
    <source>
        <dbReference type="ARBA" id="ARBA00023125"/>
    </source>
</evidence>
<dbReference type="GO" id="GO:0032993">
    <property type="term" value="C:protein-DNA complex"/>
    <property type="evidence" value="ECO:0007669"/>
    <property type="project" value="TreeGrafter"/>
</dbReference>
<keyword evidence="5" id="KW-0804">Transcription</keyword>
<dbReference type="Pfam" id="PF00126">
    <property type="entry name" value="HTH_1"/>
    <property type="match status" value="1"/>
</dbReference>
<dbReference type="InterPro" id="IPR036390">
    <property type="entry name" value="WH_DNA-bd_sf"/>
</dbReference>
<dbReference type="Proteomes" id="UP000306223">
    <property type="component" value="Unassembled WGS sequence"/>
</dbReference>
<dbReference type="PROSITE" id="PS50931">
    <property type="entry name" value="HTH_LYSR"/>
    <property type="match status" value="1"/>
</dbReference>
<dbReference type="CDD" id="cd08411">
    <property type="entry name" value="PBP2_OxyR"/>
    <property type="match status" value="1"/>
</dbReference>
<dbReference type="InterPro" id="IPR000847">
    <property type="entry name" value="LysR_HTH_N"/>
</dbReference>
<dbReference type="GO" id="GO:0003700">
    <property type="term" value="F:DNA-binding transcription factor activity"/>
    <property type="evidence" value="ECO:0007669"/>
    <property type="project" value="InterPro"/>
</dbReference>
<dbReference type="Pfam" id="PF03466">
    <property type="entry name" value="LysR_substrate"/>
    <property type="match status" value="1"/>
</dbReference>
<dbReference type="EMBL" id="SUNH01000007">
    <property type="protein sequence ID" value="TJZ85863.1"/>
    <property type="molecule type" value="Genomic_DNA"/>
</dbReference>
<evidence type="ECO:0000313" key="8">
    <source>
        <dbReference type="Proteomes" id="UP000306223"/>
    </source>
</evidence>
<dbReference type="SUPFAM" id="SSF46785">
    <property type="entry name" value="Winged helix' DNA-binding domain"/>
    <property type="match status" value="1"/>
</dbReference>
<keyword evidence="4" id="KW-0010">Activator</keyword>
<evidence type="ECO:0000256" key="5">
    <source>
        <dbReference type="ARBA" id="ARBA00023163"/>
    </source>
</evidence>